<organism evidence="1 2">
    <name type="scientific">Vagococcus fluvialis</name>
    <dbReference type="NCBI Taxonomy" id="2738"/>
    <lineage>
        <taxon>Bacteria</taxon>
        <taxon>Bacillati</taxon>
        <taxon>Bacillota</taxon>
        <taxon>Bacilli</taxon>
        <taxon>Lactobacillales</taxon>
        <taxon>Enterococcaceae</taxon>
        <taxon>Vagococcus</taxon>
    </lineage>
</organism>
<dbReference type="AlphaFoldDB" id="A0A7X6D8Z1"/>
<reference evidence="1 2" key="1">
    <citation type="submission" date="2020-03" db="EMBL/GenBank/DDBJ databases">
        <title>Bacterial samples isolated from urine from healthy bovine heifers (Gyr breed).</title>
        <authorList>
            <person name="Giannattasio-Ferraz S."/>
            <person name="Maskeri L."/>
            <person name="Penido A."/>
            <person name="Barbosa-Stancioli E.F."/>
            <person name="Putonti C."/>
        </authorList>
    </citation>
    <scope>NUCLEOTIDE SEQUENCE [LARGE SCALE GENOMIC DNA]</scope>
    <source>
        <strain evidence="1 2">UFMG-H7</strain>
    </source>
</reference>
<proteinExistence type="predicted"/>
<comment type="caution">
    <text evidence="1">The sequence shown here is derived from an EMBL/GenBank/DDBJ whole genome shotgun (WGS) entry which is preliminary data.</text>
</comment>
<dbReference type="InterPro" id="IPR017938">
    <property type="entry name" value="Riboflavin_synthase-like_b-brl"/>
</dbReference>
<dbReference type="InterPro" id="IPR039261">
    <property type="entry name" value="FNR_nucleotide-bd"/>
</dbReference>
<sequence>MEIFWTKVKDIIEETSEINTYILECPKEFTWEAGAHTHFALEGFNIVEKPNRSLVRHMSISTLPEEEVIGITTRVKEECSEFKSILRSEGIGKKVALFKTSTNMPLKREHRPIYLLSSGVGIATFRPLLLDYLKDDSGVASIHSLNVDSTGDFLFGDIFQSDKAKGISVESVTSRKAYYDALSLLALDKTAFFYIVGSDEFLTENISVLQKAGIWNERIVLDKHDFQLEKFLK</sequence>
<accession>A0A7X6D8Z1</accession>
<dbReference type="SUPFAM" id="SSF63380">
    <property type="entry name" value="Riboflavin synthase domain-like"/>
    <property type="match status" value="1"/>
</dbReference>
<dbReference type="Gene3D" id="2.40.30.10">
    <property type="entry name" value="Translation factors"/>
    <property type="match status" value="1"/>
</dbReference>
<dbReference type="RefSeq" id="WP_167807240.1">
    <property type="nucleotide sequence ID" value="NZ_CP081459.1"/>
</dbReference>
<evidence type="ECO:0000313" key="2">
    <source>
        <dbReference type="Proteomes" id="UP000521358"/>
    </source>
</evidence>
<gene>
    <name evidence="1" type="ORF">HED35_07935</name>
</gene>
<dbReference type="Proteomes" id="UP000521358">
    <property type="component" value="Unassembled WGS sequence"/>
</dbReference>
<dbReference type="SUPFAM" id="SSF52343">
    <property type="entry name" value="Ferredoxin reductase-like, C-terminal NADP-linked domain"/>
    <property type="match status" value="1"/>
</dbReference>
<name>A0A7X6D8Z1_9ENTE</name>
<protein>
    <submittedName>
        <fullName evidence="1">Dihydropteridine reductase</fullName>
    </submittedName>
</protein>
<dbReference type="EMBL" id="JAAVMB010000008">
    <property type="protein sequence ID" value="NKC68014.1"/>
    <property type="molecule type" value="Genomic_DNA"/>
</dbReference>
<evidence type="ECO:0000313" key="1">
    <source>
        <dbReference type="EMBL" id="NKC68014.1"/>
    </source>
</evidence>